<reference evidence="3" key="1">
    <citation type="journal article" date="2015" name="BMC Genomics">
        <title>Draft genome of a commonly misdiagnosed multidrug resistant pathogen Candida auris.</title>
        <authorList>
            <person name="Chatterjee S."/>
            <person name="Alampalli S.V."/>
            <person name="Nageshan R.K."/>
            <person name="Chettiar S.T."/>
            <person name="Joshi S."/>
            <person name="Tatu U.S."/>
        </authorList>
    </citation>
    <scope>NUCLEOTIDE SEQUENCE [LARGE SCALE GENOMIC DNA]</scope>
    <source>
        <strain evidence="3">6684</strain>
    </source>
</reference>
<dbReference type="VEuPathDB" id="FungiDB:QG37_01596"/>
<evidence type="ECO:0000256" key="1">
    <source>
        <dbReference type="SAM" id="MobiDB-lite"/>
    </source>
</evidence>
<evidence type="ECO:0000313" key="2">
    <source>
        <dbReference type="EMBL" id="KNE01406.1"/>
    </source>
</evidence>
<evidence type="ECO:0000313" key="3">
    <source>
        <dbReference type="Proteomes" id="UP000037122"/>
    </source>
</evidence>
<proteinExistence type="predicted"/>
<organism evidence="2 3">
    <name type="scientific">Candidozyma auris</name>
    <name type="common">Yeast</name>
    <name type="synonym">Candida auris</name>
    <dbReference type="NCBI Taxonomy" id="498019"/>
    <lineage>
        <taxon>Eukaryota</taxon>
        <taxon>Fungi</taxon>
        <taxon>Dikarya</taxon>
        <taxon>Ascomycota</taxon>
        <taxon>Saccharomycotina</taxon>
        <taxon>Pichiomycetes</taxon>
        <taxon>Metschnikowiaceae</taxon>
        <taxon>Candidozyma</taxon>
    </lineage>
</organism>
<dbReference type="Proteomes" id="UP000037122">
    <property type="component" value="Unassembled WGS sequence"/>
</dbReference>
<name>A0A0L0P5U1_CANAR</name>
<gene>
    <name evidence="2" type="ORF">QG37_01596</name>
</gene>
<dbReference type="EMBL" id="LGST01000012">
    <property type="protein sequence ID" value="KNE01406.1"/>
    <property type="molecule type" value="Genomic_DNA"/>
</dbReference>
<feature type="region of interest" description="Disordered" evidence="1">
    <location>
        <begin position="94"/>
        <end position="135"/>
    </location>
</feature>
<protein>
    <submittedName>
        <fullName evidence="2">Uncharacterized protein</fullName>
    </submittedName>
</protein>
<feature type="compositionally biased region" description="Polar residues" evidence="1">
    <location>
        <begin position="125"/>
        <end position="135"/>
    </location>
</feature>
<accession>A0A0L0P5U1</accession>
<dbReference type="AlphaFoldDB" id="A0A0L0P5U1"/>
<comment type="caution">
    <text evidence="2">The sequence shown here is derived from an EMBL/GenBank/DDBJ whole genome shotgun (WGS) entry which is preliminary data.</text>
</comment>
<feature type="compositionally biased region" description="Basic residues" evidence="1">
    <location>
        <begin position="95"/>
        <end position="107"/>
    </location>
</feature>
<sequence length="135" mass="15218">MVKSYDDNIDERKGIYVPGNPVFLYGPGKELIGALHRCLGSFHAPFATTHLEPVQISPIVDLWPMDKCRAISVQRRRARCTFFCLSLRAISNKSHWGRQKKKKKKRAEMRAREKQTGPKPGAGSVVSSAHTDSRL</sequence>